<sequence>MKVNPYHTIGDPAGKLCETGTAWNVQFKNVPESEVESRAKTTTRRDRSNGVHKRLSKAEGAIQLLRSQIACEKASWDRRFLELQRKQQELREQLVSETFARAGVFLKDDVTEDGVFGGKQVQMEEENQRGLSGELLHLQQHGAENFRPVGSLGSLSGSQVSLSSSLWSRPTSALSTNSRSSRSGPMPSRAFVPHSPLDLQIGHRVRVMLPSGRISTGRLRYVGPLEDSRDFRLGVELETPHHGQNDGALEGQSYFKCEPGHGAFVTFDKLLVAWE</sequence>
<dbReference type="InterPro" id="IPR000938">
    <property type="entry name" value="CAP-Gly_domain"/>
</dbReference>
<name>A0A8T3DFA8_9TELE</name>
<dbReference type="Proteomes" id="UP000829720">
    <property type="component" value="Unassembled WGS sequence"/>
</dbReference>
<accession>A0A8T3DFA8</accession>
<dbReference type="InterPro" id="IPR036859">
    <property type="entry name" value="CAP-Gly_dom_sf"/>
</dbReference>
<feature type="domain" description="CAP-Gly" evidence="2">
    <location>
        <begin position="223"/>
        <end position="266"/>
    </location>
</feature>
<keyword evidence="4" id="KW-1185">Reference proteome</keyword>
<dbReference type="SMART" id="SM01052">
    <property type="entry name" value="CAP_GLY"/>
    <property type="match status" value="1"/>
</dbReference>
<dbReference type="Pfam" id="PF01302">
    <property type="entry name" value="CAP_GLY"/>
    <property type="match status" value="1"/>
</dbReference>
<dbReference type="SUPFAM" id="SSF74924">
    <property type="entry name" value="Cap-Gly domain"/>
    <property type="match status" value="1"/>
</dbReference>
<dbReference type="Gene3D" id="2.30.30.190">
    <property type="entry name" value="CAP Gly-rich-like domain"/>
    <property type="match status" value="1"/>
</dbReference>
<evidence type="ECO:0000313" key="4">
    <source>
        <dbReference type="Proteomes" id="UP000829720"/>
    </source>
</evidence>
<evidence type="ECO:0000313" key="3">
    <source>
        <dbReference type="EMBL" id="KAI1894876.1"/>
    </source>
</evidence>
<dbReference type="EMBL" id="JAERUA010000010">
    <property type="protein sequence ID" value="KAI1894876.1"/>
    <property type="molecule type" value="Genomic_DNA"/>
</dbReference>
<organism evidence="3 4">
    <name type="scientific">Albula goreensis</name>
    <dbReference type="NCBI Taxonomy" id="1534307"/>
    <lineage>
        <taxon>Eukaryota</taxon>
        <taxon>Metazoa</taxon>
        <taxon>Chordata</taxon>
        <taxon>Craniata</taxon>
        <taxon>Vertebrata</taxon>
        <taxon>Euteleostomi</taxon>
        <taxon>Actinopterygii</taxon>
        <taxon>Neopterygii</taxon>
        <taxon>Teleostei</taxon>
        <taxon>Albuliformes</taxon>
        <taxon>Albulidae</taxon>
        <taxon>Albula</taxon>
    </lineage>
</organism>
<gene>
    <name evidence="3" type="ORF">AGOR_G00120280</name>
</gene>
<dbReference type="AlphaFoldDB" id="A0A8T3DFA8"/>
<evidence type="ECO:0000256" key="1">
    <source>
        <dbReference type="SAM" id="MobiDB-lite"/>
    </source>
</evidence>
<proteinExistence type="predicted"/>
<reference evidence="3" key="1">
    <citation type="submission" date="2021-01" db="EMBL/GenBank/DDBJ databases">
        <authorList>
            <person name="Zahm M."/>
            <person name="Roques C."/>
            <person name="Cabau C."/>
            <person name="Klopp C."/>
            <person name="Donnadieu C."/>
            <person name="Jouanno E."/>
            <person name="Lampietro C."/>
            <person name="Louis A."/>
            <person name="Herpin A."/>
            <person name="Echchiki A."/>
            <person name="Berthelot C."/>
            <person name="Parey E."/>
            <person name="Roest-Crollius H."/>
            <person name="Braasch I."/>
            <person name="Postlethwait J."/>
            <person name="Bobe J."/>
            <person name="Montfort J."/>
            <person name="Bouchez O."/>
            <person name="Begum T."/>
            <person name="Mejri S."/>
            <person name="Adams A."/>
            <person name="Chen W.-J."/>
            <person name="Guiguen Y."/>
        </authorList>
    </citation>
    <scope>NUCLEOTIDE SEQUENCE</scope>
    <source>
        <tissue evidence="3">Blood</tissue>
    </source>
</reference>
<evidence type="ECO:0000259" key="2">
    <source>
        <dbReference type="PROSITE" id="PS50245"/>
    </source>
</evidence>
<dbReference type="OrthoDB" id="2130750at2759"/>
<protein>
    <recommendedName>
        <fullName evidence="2">CAP-Gly domain-containing protein</fullName>
    </recommendedName>
</protein>
<feature type="compositionally biased region" description="Low complexity" evidence="1">
    <location>
        <begin position="170"/>
        <end position="189"/>
    </location>
</feature>
<feature type="region of interest" description="Disordered" evidence="1">
    <location>
        <begin position="170"/>
        <end position="193"/>
    </location>
</feature>
<dbReference type="PROSITE" id="PS50245">
    <property type="entry name" value="CAP_GLY_2"/>
    <property type="match status" value="1"/>
</dbReference>
<comment type="caution">
    <text evidence="3">The sequence shown here is derived from an EMBL/GenBank/DDBJ whole genome shotgun (WGS) entry which is preliminary data.</text>
</comment>